<evidence type="ECO:0000256" key="5">
    <source>
        <dbReference type="ARBA" id="ARBA00023136"/>
    </source>
</evidence>
<comment type="subcellular location">
    <subcellularLocation>
        <location evidence="1">Membrane</location>
        <topology evidence="1">Multi-pass membrane protein</topology>
    </subcellularLocation>
</comment>
<protein>
    <recommendedName>
        <fullName evidence="10">NPF family transporter</fullName>
    </recommendedName>
</protein>
<comment type="caution">
    <text evidence="8">The sequence shown here is derived from an EMBL/GenBank/DDBJ whole genome shotgun (WGS) entry which is preliminary data.</text>
</comment>
<evidence type="ECO:0000256" key="2">
    <source>
        <dbReference type="ARBA" id="ARBA00005982"/>
    </source>
</evidence>
<keyword evidence="5 7" id="KW-0472">Membrane</keyword>
<dbReference type="Gene3D" id="1.20.1250.20">
    <property type="entry name" value="MFS general substrate transporter like domains"/>
    <property type="match status" value="1"/>
</dbReference>
<comment type="similarity">
    <text evidence="6">Belongs to the major facilitator superfamily. Phosphate:H(+) symporter (TC 2.A.1.9) family.</text>
</comment>
<reference evidence="8" key="1">
    <citation type="submission" date="2022-12" db="EMBL/GenBank/DDBJ databases">
        <title>Draft genome assemblies for two species of Escallonia (Escalloniales).</title>
        <authorList>
            <person name="Chanderbali A."/>
            <person name="Dervinis C."/>
            <person name="Anghel I."/>
            <person name="Soltis D."/>
            <person name="Soltis P."/>
            <person name="Zapata F."/>
        </authorList>
    </citation>
    <scope>NUCLEOTIDE SEQUENCE</scope>
    <source>
        <strain evidence="8">UCBG92.1500</strain>
        <tissue evidence="8">Leaf</tissue>
    </source>
</reference>
<feature type="transmembrane region" description="Helical" evidence="7">
    <location>
        <begin position="574"/>
        <end position="594"/>
    </location>
</feature>
<proteinExistence type="inferred from homology"/>
<dbReference type="GO" id="GO:0022857">
    <property type="term" value="F:transmembrane transporter activity"/>
    <property type="evidence" value="ECO:0007669"/>
    <property type="project" value="InterPro"/>
</dbReference>
<dbReference type="Proteomes" id="UP001187471">
    <property type="component" value="Unassembled WGS sequence"/>
</dbReference>
<dbReference type="AlphaFoldDB" id="A0AA88QEU6"/>
<evidence type="ECO:0008006" key="10">
    <source>
        <dbReference type="Google" id="ProtNLM"/>
    </source>
</evidence>
<sequence>MEEEKFVSSGEPVINYRGVKAMPFIIGKKKKRQEASQLVHIILLHLTNNVAGNEAFEKLGTLGTSSNLLVYLTTVFNMKSVTAATFLSIYGGTTNMAPLLGAFLADSCFGRYKTLAFASVSSLLISILTTIFMLKGMTVIMLTAILSKMHPPHCGTKEIGNCIGPSPRQMAFLLTGFCFLTIGAGGIRPCSLPFGADQFNPATESGKRGINSFFNWYFFTFTFALMLSVTGIVYVQSNVSWAIGLAIPTCLMFMSVVLFFLGSKLYVKVKPKGSPFTSLAQVVVAATKKQRLKLPHNQPACLFNYIPTNSINLILPHTNQFRFLDKSAIATSEEEINSDGSAVNPWKLCSMQQVEEAKCVIRVIPIWASAIIYHVSMGQQHTYAVLQALQSDRHLGSSRFQVPAASYVVITMLTLTIWIPIYDRVIVPSLRKITGKEGGITLLQRTGFGILLSILTMAVSAFVEQRRRHYALTRPTLHIGPKGGAISSMPTLWLAPQFILAGLSEAFNSIAQFEFYYKELPEGIRSMAGSLFFLGMAVSSYLSGLLISLVHQITEGMSIGNWLAEDRNKGKLDYFYYLVAALGFINFGFFLACARWYRYKGVAGGTD</sequence>
<feature type="transmembrane region" description="Helical" evidence="7">
    <location>
        <begin position="442"/>
        <end position="463"/>
    </location>
</feature>
<gene>
    <name evidence="8" type="ORF">RJ640_002127</name>
</gene>
<evidence type="ECO:0000256" key="7">
    <source>
        <dbReference type="SAM" id="Phobius"/>
    </source>
</evidence>
<keyword evidence="9" id="KW-1185">Reference proteome</keyword>
<evidence type="ECO:0000256" key="1">
    <source>
        <dbReference type="ARBA" id="ARBA00004141"/>
    </source>
</evidence>
<dbReference type="Pfam" id="PF00854">
    <property type="entry name" value="PTR2"/>
    <property type="match status" value="1"/>
</dbReference>
<accession>A0AA88QEU6</accession>
<dbReference type="InterPro" id="IPR000109">
    <property type="entry name" value="POT_fam"/>
</dbReference>
<dbReference type="PANTHER" id="PTHR11654">
    <property type="entry name" value="OLIGOPEPTIDE TRANSPORTER-RELATED"/>
    <property type="match status" value="1"/>
</dbReference>
<feature type="transmembrane region" description="Helical" evidence="7">
    <location>
        <begin position="214"/>
        <end position="235"/>
    </location>
</feature>
<feature type="transmembrane region" description="Helical" evidence="7">
    <location>
        <begin position="404"/>
        <end position="422"/>
    </location>
</feature>
<keyword evidence="3 7" id="KW-0812">Transmembrane</keyword>
<name>A0AA88QEU6_9ASTE</name>
<dbReference type="CDD" id="cd17416">
    <property type="entry name" value="MFS_NPF1_2"/>
    <property type="match status" value="1"/>
</dbReference>
<feature type="transmembrane region" description="Helical" evidence="7">
    <location>
        <begin position="531"/>
        <end position="554"/>
    </location>
</feature>
<dbReference type="GO" id="GO:0016020">
    <property type="term" value="C:membrane"/>
    <property type="evidence" value="ECO:0007669"/>
    <property type="project" value="UniProtKB-SubCell"/>
</dbReference>
<dbReference type="EMBL" id="JAVXUO010003076">
    <property type="protein sequence ID" value="KAK2966942.1"/>
    <property type="molecule type" value="Genomic_DNA"/>
</dbReference>
<evidence type="ECO:0000256" key="6">
    <source>
        <dbReference type="ARBA" id="ARBA00044504"/>
    </source>
</evidence>
<organism evidence="8 9">
    <name type="scientific">Escallonia rubra</name>
    <dbReference type="NCBI Taxonomy" id="112253"/>
    <lineage>
        <taxon>Eukaryota</taxon>
        <taxon>Viridiplantae</taxon>
        <taxon>Streptophyta</taxon>
        <taxon>Embryophyta</taxon>
        <taxon>Tracheophyta</taxon>
        <taxon>Spermatophyta</taxon>
        <taxon>Magnoliopsida</taxon>
        <taxon>eudicotyledons</taxon>
        <taxon>Gunneridae</taxon>
        <taxon>Pentapetalae</taxon>
        <taxon>asterids</taxon>
        <taxon>campanulids</taxon>
        <taxon>Escalloniales</taxon>
        <taxon>Escalloniaceae</taxon>
        <taxon>Escallonia</taxon>
    </lineage>
</organism>
<dbReference type="SUPFAM" id="SSF103473">
    <property type="entry name" value="MFS general substrate transporter"/>
    <property type="match status" value="1"/>
</dbReference>
<feature type="transmembrane region" description="Helical" evidence="7">
    <location>
        <begin position="68"/>
        <end position="92"/>
    </location>
</feature>
<keyword evidence="4 7" id="KW-1133">Transmembrane helix</keyword>
<evidence type="ECO:0000256" key="3">
    <source>
        <dbReference type="ARBA" id="ARBA00022692"/>
    </source>
</evidence>
<evidence type="ECO:0000313" key="9">
    <source>
        <dbReference type="Proteomes" id="UP001187471"/>
    </source>
</evidence>
<dbReference type="InterPro" id="IPR036259">
    <property type="entry name" value="MFS_trans_sf"/>
</dbReference>
<evidence type="ECO:0000313" key="8">
    <source>
        <dbReference type="EMBL" id="KAK2966942.1"/>
    </source>
</evidence>
<comment type="similarity">
    <text evidence="2">Belongs to the major facilitator superfamily. Proton-dependent oligopeptide transporter (POT/PTR) (TC 2.A.17) family.</text>
</comment>
<evidence type="ECO:0000256" key="4">
    <source>
        <dbReference type="ARBA" id="ARBA00022989"/>
    </source>
</evidence>
<feature type="transmembrane region" description="Helical" evidence="7">
    <location>
        <begin position="241"/>
        <end position="262"/>
    </location>
</feature>
<feature type="transmembrane region" description="Helical" evidence="7">
    <location>
        <begin position="112"/>
        <end position="134"/>
    </location>
</feature>